<evidence type="ECO:0000313" key="2">
    <source>
        <dbReference type="Proteomes" id="UP000248090"/>
    </source>
</evidence>
<dbReference type="RefSeq" id="WP_110187443.1">
    <property type="nucleotide sequence ID" value="NZ_CP177354.1"/>
</dbReference>
<comment type="caution">
    <text evidence="1">The sequence shown here is derived from an EMBL/GenBank/DDBJ whole genome shotgun (WGS) entry which is preliminary data.</text>
</comment>
<dbReference type="EMBL" id="LAPT01000048">
    <property type="protein sequence ID" value="PXF31147.1"/>
    <property type="molecule type" value="Genomic_DNA"/>
</dbReference>
<protein>
    <recommendedName>
        <fullName evidence="3">Permuted papain-like amidase YaeF/Yiix C92 family enzyme</fullName>
    </recommendedName>
</protein>
<organism evidence="1 2">
    <name type="scientific">Pokkaliibacter plantistimulans</name>
    <dbReference type="NCBI Taxonomy" id="1635171"/>
    <lineage>
        <taxon>Bacteria</taxon>
        <taxon>Pseudomonadati</taxon>
        <taxon>Pseudomonadota</taxon>
        <taxon>Gammaproteobacteria</taxon>
        <taxon>Oceanospirillales</taxon>
        <taxon>Balneatrichaceae</taxon>
        <taxon>Pokkaliibacter</taxon>
    </lineage>
</organism>
<dbReference type="InterPro" id="IPR038765">
    <property type="entry name" value="Papain-like_cys_pep_sf"/>
</dbReference>
<reference evidence="1 2" key="1">
    <citation type="submission" date="2015-03" db="EMBL/GenBank/DDBJ databases">
        <authorList>
            <person name="Krishnan R."/>
            <person name="Midha S."/>
            <person name="Patil P.B."/>
            <person name="Rameshkumar N."/>
        </authorList>
    </citation>
    <scope>NUCLEOTIDE SEQUENCE [LARGE SCALE GENOMIC DNA]</scope>
    <source>
        <strain evidence="1 2">L1E11</strain>
    </source>
</reference>
<dbReference type="Gene3D" id="3.90.1720.10">
    <property type="entry name" value="endopeptidase domain like (from Nostoc punctiforme)"/>
    <property type="match status" value="1"/>
</dbReference>
<dbReference type="Proteomes" id="UP000248090">
    <property type="component" value="Unassembled WGS sequence"/>
</dbReference>
<keyword evidence="2" id="KW-1185">Reference proteome</keyword>
<gene>
    <name evidence="1" type="ORF">WH50_11530</name>
</gene>
<proteinExistence type="predicted"/>
<name>A0ABX5LWV6_9GAMM</name>
<evidence type="ECO:0008006" key="3">
    <source>
        <dbReference type="Google" id="ProtNLM"/>
    </source>
</evidence>
<evidence type="ECO:0000313" key="1">
    <source>
        <dbReference type="EMBL" id="PXF31147.1"/>
    </source>
</evidence>
<sequence length="212" mass="22539">MAFYPNTTSSADQVNSTTQWITKDALRRGDIIAVRANSAGSRMIRATTNSPFSHLILYLGNGLAIDAMPDPVGVKRDLLSRKLQEGHYSFAGVFRHRSASDSQLSLVANWAGSQINKPYDNASAARVGLQPGARTAGLRYTTPGALVTLIDVNQANSNPLGEDASFMCSELVFRAFQVAGIPLSERPAATLGPGSVLSVSTLAFVGRLEGVK</sequence>
<dbReference type="SUPFAM" id="SSF54001">
    <property type="entry name" value="Cysteine proteinases"/>
    <property type="match status" value="1"/>
</dbReference>
<accession>A0ABX5LWV6</accession>